<dbReference type="InterPro" id="IPR003806">
    <property type="entry name" value="ATP-grasp_PylC-type"/>
</dbReference>
<dbReference type="AlphaFoldDB" id="A0A915XKD2"/>
<dbReference type="RefSeq" id="WP_267928932.1">
    <property type="nucleotide sequence ID" value="NZ_AP024233.1"/>
</dbReference>
<dbReference type="PROSITE" id="PS50975">
    <property type="entry name" value="ATP_GRASP"/>
    <property type="match status" value="1"/>
</dbReference>
<dbReference type="Proteomes" id="UP001063350">
    <property type="component" value="Chromosome"/>
</dbReference>
<organism evidence="3 4">
    <name type="scientific">Desulfolithobacter dissulfuricans</name>
    <dbReference type="NCBI Taxonomy" id="2795293"/>
    <lineage>
        <taxon>Bacteria</taxon>
        <taxon>Pseudomonadati</taxon>
        <taxon>Thermodesulfobacteriota</taxon>
        <taxon>Desulfobulbia</taxon>
        <taxon>Desulfobulbales</taxon>
        <taxon>Desulfobulbaceae</taxon>
        <taxon>Desulfolithobacter</taxon>
    </lineage>
</organism>
<name>A0A915XKD2_9BACT</name>
<accession>A0A915XKD2</accession>
<feature type="domain" description="ATP-grasp" evidence="2">
    <location>
        <begin position="153"/>
        <end position="345"/>
    </location>
</feature>
<reference evidence="3" key="1">
    <citation type="submission" date="2020-12" db="EMBL/GenBank/DDBJ databases">
        <title>Desulfobium dissulfuricans gen. nov., sp. nov., a novel mesophilic, sulfate-reducing bacterium isolated from a deep-sea hydrothermal vent.</title>
        <authorList>
            <person name="Hashimoto Y."/>
            <person name="Tame A."/>
            <person name="Sawayama S."/>
            <person name="Miyazaki J."/>
            <person name="Takai K."/>
            <person name="Nakagawa S."/>
        </authorList>
    </citation>
    <scope>NUCLEOTIDE SEQUENCE</scope>
    <source>
        <strain evidence="3">GF1</strain>
    </source>
</reference>
<dbReference type="Pfam" id="PF02655">
    <property type="entry name" value="ATP-grasp_3"/>
    <property type="match status" value="1"/>
</dbReference>
<keyword evidence="1" id="KW-0547">Nucleotide-binding</keyword>
<proteinExistence type="predicted"/>
<dbReference type="KEGG" id="ddu:GF1_14340"/>
<dbReference type="GO" id="GO:0046872">
    <property type="term" value="F:metal ion binding"/>
    <property type="evidence" value="ECO:0007669"/>
    <property type="project" value="InterPro"/>
</dbReference>
<dbReference type="GO" id="GO:0005524">
    <property type="term" value="F:ATP binding"/>
    <property type="evidence" value="ECO:0007669"/>
    <property type="project" value="UniProtKB-UniRule"/>
</dbReference>
<keyword evidence="1" id="KW-0067">ATP-binding</keyword>
<sequence>MDNDIYFSNYTLDPETYYFLYIGELKCYGLNLFLRDMFARTMNRPVAFISVIPDILHQYNYSNIMVISPMLEQLRAISGNRICFRTEPGRFMEAVSTHPAVHELIDRILEHQDHLYINMYESDPNMTLDQRDRVSILGPDKELARKFNNKMVQYEMLRDKIPVIEFEICKSMSDLLFRSEQKRQQWSDGIFVSKVYSAAGAASGITHSQADIVHLFGAEDCIYLMSRYIPHEFDPTVLAVVANEEDVYIAGVADQNIEDGNRFVGSSWPSVLPLDIVHELKEYTRVVGRELGRRGYRGIFGCDYLVDRKNNVYFLEINARKQGTTLEFCYTLEQALPRAVRPCPSWSTMPLFPALSLKIPGNVPMTLFPCTGEPITINSSRPVQLAVTSRKIPTNGRRFTRWPRASCSRILSSSNISVPG</sequence>
<protein>
    <recommendedName>
        <fullName evidence="2">ATP-grasp domain-containing protein</fullName>
    </recommendedName>
</protein>
<dbReference type="SUPFAM" id="SSF56059">
    <property type="entry name" value="Glutathione synthetase ATP-binding domain-like"/>
    <property type="match status" value="1"/>
</dbReference>
<evidence type="ECO:0000313" key="3">
    <source>
        <dbReference type="EMBL" id="BCO09058.1"/>
    </source>
</evidence>
<evidence type="ECO:0000256" key="1">
    <source>
        <dbReference type="PROSITE-ProRule" id="PRU00409"/>
    </source>
</evidence>
<evidence type="ECO:0000259" key="2">
    <source>
        <dbReference type="PROSITE" id="PS50975"/>
    </source>
</evidence>
<dbReference type="Gene3D" id="3.30.470.20">
    <property type="entry name" value="ATP-grasp fold, B domain"/>
    <property type="match status" value="1"/>
</dbReference>
<keyword evidence="4" id="KW-1185">Reference proteome</keyword>
<gene>
    <name evidence="3" type="ORF">GF1_14340</name>
</gene>
<evidence type="ECO:0000313" key="4">
    <source>
        <dbReference type="Proteomes" id="UP001063350"/>
    </source>
</evidence>
<dbReference type="InterPro" id="IPR011761">
    <property type="entry name" value="ATP-grasp"/>
</dbReference>
<dbReference type="EMBL" id="AP024233">
    <property type="protein sequence ID" value="BCO09058.1"/>
    <property type="molecule type" value="Genomic_DNA"/>
</dbReference>